<evidence type="ECO:0000256" key="1">
    <source>
        <dbReference type="ARBA" id="ARBA00004123"/>
    </source>
</evidence>
<evidence type="ECO:0000256" key="8">
    <source>
        <dbReference type="ARBA" id="ARBA00023125"/>
    </source>
</evidence>
<dbReference type="CDD" id="cd04477">
    <property type="entry name" value="RPA1N"/>
    <property type="match status" value="1"/>
</dbReference>
<dbReference type="AlphaFoldDB" id="A0A2G5FCH2"/>
<feature type="region of interest" description="Disordered" evidence="14">
    <location>
        <begin position="122"/>
        <end position="243"/>
    </location>
</feature>
<reference evidence="16 17" key="1">
    <citation type="submission" date="2017-09" db="EMBL/GenBank/DDBJ databases">
        <title>WGS assembly of Aquilegia coerulea Goldsmith.</title>
        <authorList>
            <person name="Hodges S."/>
            <person name="Kramer E."/>
            <person name="Nordborg M."/>
            <person name="Tomkins J."/>
            <person name="Borevitz J."/>
            <person name="Derieg N."/>
            <person name="Yan J."/>
            <person name="Mihaltcheva S."/>
            <person name="Hayes R.D."/>
            <person name="Rokhsar D."/>
        </authorList>
    </citation>
    <scope>NUCLEOTIDE SEQUENCE [LARGE SCALE GENOMIC DNA]</scope>
    <source>
        <strain evidence="17">cv. Goldsmith</strain>
    </source>
</reference>
<feature type="domain" description="CCHC-type" evidence="15">
    <location>
        <begin position="824"/>
        <end position="838"/>
    </location>
</feature>
<feature type="compositionally biased region" description="Polar residues" evidence="14">
    <location>
        <begin position="184"/>
        <end position="193"/>
    </location>
</feature>
<dbReference type="SMART" id="SM00343">
    <property type="entry name" value="ZnF_C2HC"/>
    <property type="match status" value="3"/>
</dbReference>
<keyword evidence="7 13" id="KW-0862">Zinc</keyword>
<dbReference type="InterPro" id="IPR036875">
    <property type="entry name" value="Znf_CCHC_sf"/>
</dbReference>
<dbReference type="CDD" id="cd04476">
    <property type="entry name" value="RPA1_DBD_C"/>
    <property type="match status" value="1"/>
</dbReference>
<gene>
    <name evidence="16" type="ORF">AQUCO_00100874v1</name>
</gene>
<dbReference type="FunCoup" id="A0A2G5FCH2">
    <property type="interactions" value="3377"/>
</dbReference>
<evidence type="ECO:0000256" key="5">
    <source>
        <dbReference type="ARBA" id="ARBA00022763"/>
    </source>
</evidence>
<dbReference type="Pfam" id="PF08646">
    <property type="entry name" value="Rep_fac-A_C"/>
    <property type="match status" value="1"/>
</dbReference>
<dbReference type="Pfam" id="PF16900">
    <property type="entry name" value="REPA_OB_2"/>
    <property type="match status" value="1"/>
</dbReference>
<dbReference type="FunFam" id="2.40.50.140:FF:000041">
    <property type="entry name" value="Replication protein A subunit"/>
    <property type="match status" value="1"/>
</dbReference>
<comment type="subunit">
    <text evidence="13">Heterotrimer of RPA1, RPA2 and RPA3 (canonical replication protein A complex).</text>
</comment>
<dbReference type="EMBL" id="KZ305018">
    <property type="protein sequence ID" value="PIA65665.1"/>
    <property type="molecule type" value="Genomic_DNA"/>
</dbReference>
<dbReference type="InterPro" id="IPR012340">
    <property type="entry name" value="NA-bd_OB-fold"/>
</dbReference>
<protein>
    <recommendedName>
        <fullName evidence="13">Replication protein A subunit</fullName>
    </recommendedName>
</protein>
<evidence type="ECO:0000256" key="3">
    <source>
        <dbReference type="ARBA" id="ARBA00022705"/>
    </source>
</evidence>
<evidence type="ECO:0000256" key="12">
    <source>
        <dbReference type="PROSITE-ProRule" id="PRU00047"/>
    </source>
</evidence>
<dbReference type="Pfam" id="PF00098">
    <property type="entry name" value="zf-CCHC"/>
    <property type="match status" value="2"/>
</dbReference>
<evidence type="ECO:0000313" key="16">
    <source>
        <dbReference type="EMBL" id="PIA65665.1"/>
    </source>
</evidence>
<dbReference type="NCBIfam" id="TIGR00617">
    <property type="entry name" value="rpa1"/>
    <property type="match status" value="1"/>
</dbReference>
<keyword evidence="17" id="KW-1185">Reference proteome</keyword>
<dbReference type="OrthoDB" id="1751331at2759"/>
<dbReference type="GO" id="GO:0006260">
    <property type="term" value="P:DNA replication"/>
    <property type="evidence" value="ECO:0007669"/>
    <property type="project" value="UniProtKB-KW"/>
</dbReference>
<evidence type="ECO:0000256" key="10">
    <source>
        <dbReference type="ARBA" id="ARBA00023204"/>
    </source>
</evidence>
<evidence type="ECO:0000256" key="11">
    <source>
        <dbReference type="ARBA" id="ARBA00023242"/>
    </source>
</evidence>
<name>A0A2G5FCH2_AQUCA</name>
<dbReference type="InterPro" id="IPR004591">
    <property type="entry name" value="Rfa1"/>
</dbReference>
<dbReference type="PANTHER" id="PTHR23273">
    <property type="entry name" value="REPLICATION FACTOR A 1, RFA1"/>
    <property type="match status" value="1"/>
</dbReference>
<dbReference type="FunFam" id="2.40.50.140:FF:000090">
    <property type="entry name" value="Replication protein A subunit"/>
    <property type="match status" value="1"/>
</dbReference>
<feature type="compositionally biased region" description="Polar residues" evidence="14">
    <location>
        <begin position="201"/>
        <end position="216"/>
    </location>
</feature>
<dbReference type="InterPro" id="IPR031657">
    <property type="entry name" value="REPA_OB_2"/>
</dbReference>
<dbReference type="Proteomes" id="UP000230069">
    <property type="component" value="Unassembled WGS sequence"/>
</dbReference>
<dbReference type="CDD" id="cd04474">
    <property type="entry name" value="RPA1_DBD_A"/>
    <property type="match status" value="1"/>
</dbReference>
<evidence type="ECO:0000256" key="4">
    <source>
        <dbReference type="ARBA" id="ARBA00022723"/>
    </source>
</evidence>
<keyword evidence="11 13" id="KW-0539">Nucleus</keyword>
<keyword evidence="4 13" id="KW-0479">Metal-binding</keyword>
<keyword evidence="9" id="KW-0233">DNA recombination</keyword>
<evidence type="ECO:0000256" key="6">
    <source>
        <dbReference type="ARBA" id="ARBA00022771"/>
    </source>
</evidence>
<evidence type="ECO:0000256" key="9">
    <source>
        <dbReference type="ARBA" id="ARBA00023172"/>
    </source>
</evidence>
<dbReference type="PROSITE" id="PS50158">
    <property type="entry name" value="ZF_CCHC"/>
    <property type="match status" value="3"/>
</dbReference>
<dbReference type="SUPFAM" id="SSF57756">
    <property type="entry name" value="Retrovirus zinc finger-like domains"/>
    <property type="match status" value="2"/>
</dbReference>
<dbReference type="GO" id="GO:0007004">
    <property type="term" value="P:telomere maintenance via telomerase"/>
    <property type="evidence" value="ECO:0007669"/>
    <property type="project" value="TreeGrafter"/>
</dbReference>
<keyword evidence="10" id="KW-0234">DNA repair</keyword>
<dbReference type="Gene3D" id="4.10.60.10">
    <property type="entry name" value="Zinc finger, CCHC-type"/>
    <property type="match status" value="2"/>
</dbReference>
<dbReference type="CDD" id="cd04475">
    <property type="entry name" value="RPA1_DBD_B"/>
    <property type="match status" value="1"/>
</dbReference>
<dbReference type="InterPro" id="IPR001878">
    <property type="entry name" value="Znf_CCHC"/>
</dbReference>
<dbReference type="GO" id="GO:0005662">
    <property type="term" value="C:DNA replication factor A complex"/>
    <property type="evidence" value="ECO:0007669"/>
    <property type="project" value="TreeGrafter"/>
</dbReference>
<dbReference type="STRING" id="218851.A0A2G5FCH2"/>
<proteinExistence type="inferred from homology"/>
<keyword evidence="5" id="KW-0227">DNA damage</keyword>
<evidence type="ECO:0000256" key="14">
    <source>
        <dbReference type="SAM" id="MobiDB-lite"/>
    </source>
</evidence>
<evidence type="ECO:0000259" key="15">
    <source>
        <dbReference type="PROSITE" id="PS50158"/>
    </source>
</evidence>
<dbReference type="GO" id="GO:0003684">
    <property type="term" value="F:damaged DNA binding"/>
    <property type="evidence" value="ECO:0007669"/>
    <property type="project" value="TreeGrafter"/>
</dbReference>
<dbReference type="InterPro" id="IPR013955">
    <property type="entry name" value="Rep_factor-A_C"/>
</dbReference>
<evidence type="ECO:0000313" key="17">
    <source>
        <dbReference type="Proteomes" id="UP000230069"/>
    </source>
</evidence>
<evidence type="ECO:0000256" key="7">
    <source>
        <dbReference type="ARBA" id="ARBA00022833"/>
    </source>
</evidence>
<dbReference type="InParanoid" id="A0A2G5FCH2"/>
<dbReference type="Pfam" id="PF01336">
    <property type="entry name" value="tRNA_anti-codon"/>
    <property type="match status" value="1"/>
</dbReference>
<comment type="similarity">
    <text evidence="2 13">Belongs to the replication factor A protein 1 family.</text>
</comment>
<organism evidence="16 17">
    <name type="scientific">Aquilegia coerulea</name>
    <name type="common">Rocky mountain columbine</name>
    <dbReference type="NCBI Taxonomy" id="218851"/>
    <lineage>
        <taxon>Eukaryota</taxon>
        <taxon>Viridiplantae</taxon>
        <taxon>Streptophyta</taxon>
        <taxon>Embryophyta</taxon>
        <taxon>Tracheophyta</taxon>
        <taxon>Spermatophyta</taxon>
        <taxon>Magnoliopsida</taxon>
        <taxon>Ranunculales</taxon>
        <taxon>Ranunculaceae</taxon>
        <taxon>Thalictroideae</taxon>
        <taxon>Aquilegia</taxon>
    </lineage>
</organism>
<dbReference type="GO" id="GO:0008270">
    <property type="term" value="F:zinc ion binding"/>
    <property type="evidence" value="ECO:0007669"/>
    <property type="project" value="UniProtKB-KW"/>
</dbReference>
<keyword evidence="3 13" id="KW-0235">DNA replication</keyword>
<dbReference type="FunFam" id="2.40.50.140:FF:000064">
    <property type="entry name" value="Replication protein A subunit"/>
    <property type="match status" value="1"/>
</dbReference>
<dbReference type="GO" id="GO:0000724">
    <property type="term" value="P:double-strand break repair via homologous recombination"/>
    <property type="evidence" value="ECO:0007669"/>
    <property type="project" value="TreeGrafter"/>
</dbReference>
<dbReference type="FunFam" id="2.40.50.140:FF:000117">
    <property type="entry name" value="Replication protein A subunit"/>
    <property type="match status" value="1"/>
</dbReference>
<feature type="domain" description="CCHC-type" evidence="15">
    <location>
        <begin position="780"/>
        <end position="795"/>
    </location>
</feature>
<dbReference type="PANTHER" id="PTHR23273:SF4">
    <property type="entry name" value="REPLICATION PROTEIN A OB DOMAIN-CONTAINING PROTEIN"/>
    <property type="match status" value="1"/>
</dbReference>
<dbReference type="InterPro" id="IPR047192">
    <property type="entry name" value="Euk_RPA1_DBD_C"/>
</dbReference>
<evidence type="ECO:0000256" key="2">
    <source>
        <dbReference type="ARBA" id="ARBA00005690"/>
    </source>
</evidence>
<comment type="function">
    <text evidence="13">Component of the replication protein A complex (RPA) required for DNA recombination, repair and replication. The activity of RPA is mediated by single-stranded DNA binding and protein interactions. Probably involved in repair of double-strand DNA breaks (DSBs) induced by genotoxic stresses.</text>
</comment>
<keyword evidence="6 12" id="KW-0863">Zinc-finger</keyword>
<sequence>MAINLTSNAISMICTGEIKGDDMNPVLQVVDLKQLNAGGNQNGAERYRVVLSDGLNSQQGMLATQMNFLVQSNKLKKGSVVELSQFVSQFIQNRQIIIIVGLNVILEECDIIGDPKVFVQGGGGPASAVAPRDRTSTPGQSSIDHSGIASGNPQSVSAPLQSGPLPAQNAIGRTTLHHPKADPESNTYSNSLTGARHPASASLSGSYGGQNRNFMNTKPKEEGARDPFNTYGRPLQASHQQPPSMYNNRGPIAKNEAPARIIPIAALNPYQGRWTVKARVTSKKDLRHYSNPRGEGKVFSFDLLDSDGGEIQVTCFNVVADQFYDIIEAGKVYFISQGVLKPASKNFNRLQNDFEIHLDRNSLVQPCLEDDISIPRQQFHFRSIGDIENMESNFVLDVIGVVSSIGLTASITKKDGTEALKRSLQLKDMSGRSVELTLWGNFCNKEGQTLQDMCDSGVFPVLAVKAGRVNDFNGKAVGTLSTSQLFIEPDFEEAQKLRQWFDTEGKNTPSVSISKETSGMGRMDVRKTVSQIKDERLGTSDKPDWITVKAAISFIKTENDSFYYTACPLMVGDRQCSKKVANDGDGRWRCERCDQSVEQCDYRYILQFQIQDHTGGIWVTAFQECGEEIFGVSAKDLYLLKQDQNDEKFAEIIRNALFVRYLFKLKVKEETFSDEQRVRITVVKAERLDILSESRYLLDMIDKVAEDPYAYFGKAVNSIDSGISPGLGVKQATSVMNYTGVNTSTSRDLGVVANQVGQYGSSYNSVQGPSVVGSGVSVYCSSCGATGHNSKNCPSITNRQGQPMVSGYVNRASPAGGVAGDGDCYKCHQSGHWARDCPGSNVSSGAVSGAVSGSCFKCNQTGHWARDCPGSAASSVYGSGGSAGRYGGFSNQRACF</sequence>
<dbReference type="GO" id="GO:0006289">
    <property type="term" value="P:nucleotide-excision repair"/>
    <property type="evidence" value="ECO:0007669"/>
    <property type="project" value="TreeGrafter"/>
</dbReference>
<dbReference type="GO" id="GO:0007140">
    <property type="term" value="P:male meiotic nuclear division"/>
    <property type="evidence" value="ECO:0007669"/>
    <property type="project" value="UniProtKB-ARBA"/>
</dbReference>
<feature type="compositionally biased region" description="Polar residues" evidence="14">
    <location>
        <begin position="136"/>
        <end position="160"/>
    </location>
</feature>
<dbReference type="Pfam" id="PF04057">
    <property type="entry name" value="Rep-A_N"/>
    <property type="match status" value="1"/>
</dbReference>
<dbReference type="SUPFAM" id="SSF50249">
    <property type="entry name" value="Nucleic acid-binding proteins"/>
    <property type="match status" value="4"/>
</dbReference>
<dbReference type="GO" id="GO:0043047">
    <property type="term" value="F:single-stranded telomeric DNA binding"/>
    <property type="evidence" value="ECO:0007669"/>
    <property type="project" value="TreeGrafter"/>
</dbReference>
<feature type="domain" description="CCHC-type" evidence="15">
    <location>
        <begin position="855"/>
        <end position="869"/>
    </location>
</feature>
<comment type="subcellular location">
    <subcellularLocation>
        <location evidence="1 13">Nucleus</location>
    </subcellularLocation>
</comment>
<dbReference type="Gene3D" id="2.40.50.140">
    <property type="entry name" value="Nucleic acid-binding proteins"/>
    <property type="match status" value="4"/>
</dbReference>
<dbReference type="InterPro" id="IPR007199">
    <property type="entry name" value="Rep_factor-A_N"/>
</dbReference>
<dbReference type="InterPro" id="IPR004365">
    <property type="entry name" value="NA-bd_OB_tRNA"/>
</dbReference>
<keyword evidence="8 13" id="KW-0238">DNA-binding</keyword>
<evidence type="ECO:0000256" key="13">
    <source>
        <dbReference type="RuleBase" id="RU364130"/>
    </source>
</evidence>
<accession>A0A2G5FCH2</accession>